<keyword evidence="3" id="KW-1185">Reference proteome</keyword>
<sequence>MLLPALLLLLPGPVLAARWSEPEITGVVTDRAIAEISGLAAARNFPGHYWAINDSGDDAVLHLVDGRGRHVGSVPVRGARNRDWEDLASFERDGRRWLLIADVGDNGGLRKELQLIVMEEPTTLGEPADPAWIQAFRWPDGPRDCEAVAVDAVAGEVLLVSKKRVPAELFRLPLGAHPGGQSAVAELVGTLPGIEQPDARDLELNPVYGRYRAQVTAADLSPNGRVLAVLNYRSVHFYIRERGGDWAPALAPDARHQHLLLPWLPQAEGLAFGADGREIVIGSEQLPSPFLRYRLVPGS</sequence>
<feature type="chain" id="PRO_5015108625" description="Phytase-like domain-containing protein" evidence="1">
    <location>
        <begin position="17"/>
        <end position="299"/>
    </location>
</feature>
<comment type="caution">
    <text evidence="2">The sequence shown here is derived from an EMBL/GenBank/DDBJ whole genome shotgun (WGS) entry which is preliminary data.</text>
</comment>
<reference evidence="2 3" key="1">
    <citation type="submission" date="2018-03" db="EMBL/GenBank/DDBJ databases">
        <title>Arenimonas caeni sp. nov., isolated from activated sludge.</title>
        <authorList>
            <person name="Liu H."/>
        </authorList>
    </citation>
    <scope>NUCLEOTIDE SEQUENCE [LARGE SCALE GENOMIC DNA]</scope>
    <source>
        <strain evidence="3">z29</strain>
    </source>
</reference>
<name>A0A2P6M9X4_9GAMM</name>
<proteinExistence type="predicted"/>
<organism evidence="2 3">
    <name type="scientific">Arenimonas caeni</name>
    <dbReference type="NCBI Taxonomy" id="2058085"/>
    <lineage>
        <taxon>Bacteria</taxon>
        <taxon>Pseudomonadati</taxon>
        <taxon>Pseudomonadota</taxon>
        <taxon>Gammaproteobacteria</taxon>
        <taxon>Lysobacterales</taxon>
        <taxon>Lysobacteraceae</taxon>
        <taxon>Arenimonas</taxon>
    </lineage>
</organism>
<dbReference type="OrthoDB" id="9798438at2"/>
<evidence type="ECO:0000313" key="2">
    <source>
        <dbReference type="EMBL" id="PRH82796.1"/>
    </source>
</evidence>
<evidence type="ECO:0000313" key="3">
    <source>
        <dbReference type="Proteomes" id="UP000241736"/>
    </source>
</evidence>
<dbReference type="AlphaFoldDB" id="A0A2P6M9X4"/>
<keyword evidence="1" id="KW-0732">Signal</keyword>
<feature type="signal peptide" evidence="1">
    <location>
        <begin position="1"/>
        <end position="16"/>
    </location>
</feature>
<evidence type="ECO:0000256" key="1">
    <source>
        <dbReference type="SAM" id="SignalP"/>
    </source>
</evidence>
<gene>
    <name evidence="2" type="ORF">C6N40_06195</name>
</gene>
<evidence type="ECO:0008006" key="4">
    <source>
        <dbReference type="Google" id="ProtNLM"/>
    </source>
</evidence>
<dbReference type="EMBL" id="PVLF01000005">
    <property type="protein sequence ID" value="PRH82796.1"/>
    <property type="molecule type" value="Genomic_DNA"/>
</dbReference>
<accession>A0A2P6M9X4</accession>
<dbReference type="Proteomes" id="UP000241736">
    <property type="component" value="Unassembled WGS sequence"/>
</dbReference>
<protein>
    <recommendedName>
        <fullName evidence="4">Phytase-like domain-containing protein</fullName>
    </recommendedName>
</protein>